<protein>
    <recommendedName>
        <fullName evidence="3">DUF2786 domain-containing protein</fullName>
    </recommendedName>
</protein>
<gene>
    <name evidence="1" type="ORF">ERS852492_00495</name>
</gene>
<sequence length="128" mass="14402">MEDRQKIIEKLVKIKALAERGIGGEQQTAQVMYATLKEKYKVTDAEIEKAAAVPVDISEIDLKKFWGIAFQLAAVAKTLQEETDICTACPHTYTDEQCTGCGTYWNMRDLRLDFEAIQQRLIKAATEG</sequence>
<dbReference type="AlphaFoldDB" id="A0A174Z884"/>
<evidence type="ECO:0008006" key="3">
    <source>
        <dbReference type="Google" id="ProtNLM"/>
    </source>
</evidence>
<dbReference type="RefSeq" id="WP_055285942.1">
    <property type="nucleotide sequence ID" value="NZ_CABIXW010000001.1"/>
</dbReference>
<name>A0A174Z884_9FIRM</name>
<evidence type="ECO:0000313" key="1">
    <source>
        <dbReference type="EMBL" id="CUQ80406.1"/>
    </source>
</evidence>
<dbReference type="Proteomes" id="UP000095780">
    <property type="component" value="Unassembled WGS sequence"/>
</dbReference>
<evidence type="ECO:0000313" key="2">
    <source>
        <dbReference type="Proteomes" id="UP000095780"/>
    </source>
</evidence>
<organism evidence="1 2">
    <name type="scientific">Lachnospira eligens</name>
    <dbReference type="NCBI Taxonomy" id="39485"/>
    <lineage>
        <taxon>Bacteria</taxon>
        <taxon>Bacillati</taxon>
        <taxon>Bacillota</taxon>
        <taxon>Clostridia</taxon>
        <taxon>Lachnospirales</taxon>
        <taxon>Lachnospiraceae</taxon>
        <taxon>Lachnospira</taxon>
    </lineage>
</organism>
<reference evidence="1 2" key="1">
    <citation type="submission" date="2015-09" db="EMBL/GenBank/DDBJ databases">
        <authorList>
            <consortium name="Pathogen Informatics"/>
        </authorList>
    </citation>
    <scope>NUCLEOTIDE SEQUENCE [LARGE SCALE GENOMIC DNA]</scope>
    <source>
        <strain evidence="1 2">2789STDY5834878</strain>
    </source>
</reference>
<proteinExistence type="predicted"/>
<accession>A0A174Z884</accession>
<dbReference type="EMBL" id="CZBV01000001">
    <property type="protein sequence ID" value="CUQ80406.1"/>
    <property type="molecule type" value="Genomic_DNA"/>
</dbReference>